<evidence type="ECO:0000256" key="1">
    <source>
        <dbReference type="SAM" id="MobiDB-lite"/>
    </source>
</evidence>
<dbReference type="PANTHER" id="PTHR46018">
    <property type="entry name" value="ZINC PHOSPHODIESTERASE ELAC PROTEIN 1"/>
    <property type="match status" value="1"/>
</dbReference>
<proteinExistence type="predicted"/>
<gene>
    <name evidence="3" type="ORF">TRIP_B200184</name>
</gene>
<dbReference type="SUPFAM" id="SSF56281">
    <property type="entry name" value="Metallo-hydrolase/oxidoreductase"/>
    <property type="match status" value="1"/>
</dbReference>
<evidence type="ECO:0000259" key="2">
    <source>
        <dbReference type="Pfam" id="PF12706"/>
    </source>
</evidence>
<accession>A0A653A211</accession>
<name>A0A653A211_UNCDX</name>
<protein>
    <submittedName>
        <fullName evidence="3">Ribonuclease Z</fullName>
    </submittedName>
</protein>
<dbReference type="InterPro" id="IPR001279">
    <property type="entry name" value="Metallo-B-lactamas"/>
</dbReference>
<dbReference type="NCBIfam" id="NF002558">
    <property type="entry name" value="PRK02126.1"/>
    <property type="match status" value="1"/>
</dbReference>
<dbReference type="Gene3D" id="3.60.15.10">
    <property type="entry name" value="Ribonuclease Z/Hydroxyacylglutathione hydrolase-like"/>
    <property type="match status" value="1"/>
</dbReference>
<feature type="region of interest" description="Disordered" evidence="1">
    <location>
        <begin position="337"/>
        <end position="358"/>
    </location>
</feature>
<dbReference type="PANTHER" id="PTHR46018:SF7">
    <property type="entry name" value="RIBONUCLEASE Z"/>
    <property type="match status" value="1"/>
</dbReference>
<evidence type="ECO:0000313" key="3">
    <source>
        <dbReference type="EMBL" id="VBB42044.1"/>
    </source>
</evidence>
<dbReference type="Pfam" id="PF12706">
    <property type="entry name" value="Lactamase_B_2"/>
    <property type="match status" value="1"/>
</dbReference>
<sequence>MKPSFLPRLINPPTEDPGLFVSFRFKRRALLFDLGDLGRLSPRDLLKVSHVFVSHAHVDHFIGFDALLRVLLGRERTLHLYGPPDFSRHVAGKLAGYHWNLIHTYPHVLAFEVHEIHPGEMRITTFSSRNAFRMSGPQQTTAADGAILVEPAFTVSAAVLDHRIPCLAFAMEERLKVQIIKEGVEALGLPVGPWLTRFKTRIQERPDPGEPFRIMWKNQQGGRGEEIFPIGELSQKIARTGRGMKIAYVTDAAGSRENASRITALAADADILFIEGAFLYEDLSIAHKTFHLTAREAGALARKAGAKSLQLFHFSHRYAGRETELLDEAQAAFHDDSLSINQEKATNAEAPAGTSVTR</sequence>
<reference evidence="3" key="1">
    <citation type="submission" date="2018-07" db="EMBL/GenBank/DDBJ databases">
        <authorList>
            <consortium name="Genoscope - CEA"/>
            <person name="William W."/>
        </authorList>
    </citation>
    <scope>NUCLEOTIDE SEQUENCE</scope>
    <source>
        <strain evidence="3">IK1</strain>
    </source>
</reference>
<dbReference type="EMBL" id="UPXX01000013">
    <property type="protein sequence ID" value="VBB42044.1"/>
    <property type="molecule type" value="Genomic_DNA"/>
</dbReference>
<organism evidence="3">
    <name type="scientific">Uncultured Desulfatiglans sp</name>
    <dbReference type="NCBI Taxonomy" id="1748965"/>
    <lineage>
        <taxon>Bacteria</taxon>
        <taxon>Pseudomonadati</taxon>
        <taxon>Thermodesulfobacteriota</taxon>
        <taxon>Desulfobacteria</taxon>
        <taxon>Desulfatiglandales</taxon>
        <taxon>Desulfatiglandaceae</taxon>
        <taxon>Desulfatiglans</taxon>
        <taxon>environmental samples</taxon>
    </lineage>
</organism>
<dbReference type="AlphaFoldDB" id="A0A653A211"/>
<dbReference type="InterPro" id="IPR036866">
    <property type="entry name" value="RibonucZ/Hydroxyglut_hydro"/>
</dbReference>
<dbReference type="GO" id="GO:0042781">
    <property type="term" value="F:3'-tRNA processing endoribonuclease activity"/>
    <property type="evidence" value="ECO:0007669"/>
    <property type="project" value="TreeGrafter"/>
</dbReference>
<feature type="domain" description="Metallo-beta-lactamase" evidence="2">
    <location>
        <begin position="41"/>
        <end position="119"/>
    </location>
</feature>